<sequence length="159" mass="17001">MKIIALMLIAMIITLTSFPSSSGKKKMSAASAPPRGGLGSAEEVKEGEKTAADTGDATGNSIPGEEMPKECKGEVGVCVLEHIIVKPGPPKFGGPCCQKFRNARFCVCKYLMSSNFKEKNAANAILQGCRLSQPRCVKMPIPQTCRPEVINCVQRLQTA</sequence>
<evidence type="ECO:0008006" key="5">
    <source>
        <dbReference type="Google" id="ProtNLM"/>
    </source>
</evidence>
<name>A0A6D2KT16_9BRAS</name>
<keyword evidence="2" id="KW-0732">Signal</keyword>
<reference evidence="3" key="1">
    <citation type="submission" date="2020-01" db="EMBL/GenBank/DDBJ databases">
        <authorList>
            <person name="Mishra B."/>
        </authorList>
    </citation>
    <scope>NUCLEOTIDE SEQUENCE [LARGE SCALE GENOMIC DNA]</scope>
</reference>
<evidence type="ECO:0000313" key="4">
    <source>
        <dbReference type="Proteomes" id="UP000467841"/>
    </source>
</evidence>
<protein>
    <recommendedName>
        <fullName evidence="5">Bifunctional inhibitor/plant lipid transfer protein/seed storage helical domain-containing protein</fullName>
    </recommendedName>
</protein>
<organism evidence="3 4">
    <name type="scientific">Microthlaspi erraticum</name>
    <dbReference type="NCBI Taxonomy" id="1685480"/>
    <lineage>
        <taxon>Eukaryota</taxon>
        <taxon>Viridiplantae</taxon>
        <taxon>Streptophyta</taxon>
        <taxon>Embryophyta</taxon>
        <taxon>Tracheophyta</taxon>
        <taxon>Spermatophyta</taxon>
        <taxon>Magnoliopsida</taxon>
        <taxon>eudicotyledons</taxon>
        <taxon>Gunneridae</taxon>
        <taxon>Pentapetalae</taxon>
        <taxon>rosids</taxon>
        <taxon>malvids</taxon>
        <taxon>Brassicales</taxon>
        <taxon>Brassicaceae</taxon>
        <taxon>Coluteocarpeae</taxon>
        <taxon>Microthlaspi</taxon>
    </lineage>
</organism>
<evidence type="ECO:0000256" key="2">
    <source>
        <dbReference type="SAM" id="SignalP"/>
    </source>
</evidence>
<comment type="caution">
    <text evidence="3">The sequence shown here is derived from an EMBL/GenBank/DDBJ whole genome shotgun (WGS) entry which is preliminary data.</text>
</comment>
<dbReference type="EMBL" id="CACVBM020001806">
    <property type="protein sequence ID" value="CAA7059965.1"/>
    <property type="molecule type" value="Genomic_DNA"/>
</dbReference>
<evidence type="ECO:0000256" key="1">
    <source>
        <dbReference type="SAM" id="MobiDB-lite"/>
    </source>
</evidence>
<evidence type="ECO:0000313" key="3">
    <source>
        <dbReference type="EMBL" id="CAA7059965.1"/>
    </source>
</evidence>
<dbReference type="AlphaFoldDB" id="A0A6D2KT16"/>
<gene>
    <name evidence="3" type="ORF">MERR_LOCUS47201</name>
</gene>
<feature type="region of interest" description="Disordered" evidence="1">
    <location>
        <begin position="19"/>
        <end position="69"/>
    </location>
</feature>
<dbReference type="InterPro" id="IPR036312">
    <property type="entry name" value="Bifun_inhib/LTP/seed_sf"/>
</dbReference>
<proteinExistence type="predicted"/>
<feature type="compositionally biased region" description="Basic and acidic residues" evidence="1">
    <location>
        <begin position="42"/>
        <end position="51"/>
    </location>
</feature>
<keyword evidence="4" id="KW-1185">Reference proteome</keyword>
<feature type="chain" id="PRO_5025367674" description="Bifunctional inhibitor/plant lipid transfer protein/seed storage helical domain-containing protein" evidence="2">
    <location>
        <begin position="24"/>
        <end position="159"/>
    </location>
</feature>
<feature type="signal peptide" evidence="2">
    <location>
        <begin position="1"/>
        <end position="23"/>
    </location>
</feature>
<accession>A0A6D2KT16</accession>
<dbReference type="Gene3D" id="1.10.110.10">
    <property type="entry name" value="Plant lipid-transfer and hydrophobic proteins"/>
    <property type="match status" value="1"/>
</dbReference>
<dbReference type="Proteomes" id="UP000467841">
    <property type="component" value="Unassembled WGS sequence"/>
</dbReference>
<feature type="compositionally biased region" description="Low complexity" evidence="1">
    <location>
        <begin position="19"/>
        <end position="34"/>
    </location>
</feature>